<evidence type="ECO:0000256" key="1">
    <source>
        <dbReference type="SAM" id="Phobius"/>
    </source>
</evidence>
<proteinExistence type="predicted"/>
<keyword evidence="1" id="KW-0812">Transmembrane</keyword>
<comment type="caution">
    <text evidence="2">The sequence shown here is derived from an EMBL/GenBank/DDBJ whole genome shotgun (WGS) entry which is preliminary data.</text>
</comment>
<sequence>MFGLFWFGYTFAVYSLDNFGTYAFVLVGILFYLTLLLTILIPATAANDALEEARDIVLSLPAWLPQQYKGSEKFLLQKYKPKMVFTVWKIYEIKRSLLISSLGTLLTYGFLMGTIGN</sequence>
<dbReference type="AlphaFoldDB" id="A0A4Y2V2E0"/>
<protein>
    <submittedName>
        <fullName evidence="2">Uncharacterized protein</fullName>
    </submittedName>
</protein>
<name>A0A4Y2V2E0_ARAVE</name>
<dbReference type="Proteomes" id="UP000499080">
    <property type="component" value="Unassembled WGS sequence"/>
</dbReference>
<evidence type="ECO:0000313" key="2">
    <source>
        <dbReference type="EMBL" id="GBO18681.1"/>
    </source>
</evidence>
<keyword evidence="3" id="KW-1185">Reference proteome</keyword>
<accession>A0A4Y2V2E0</accession>
<organism evidence="2 3">
    <name type="scientific">Araneus ventricosus</name>
    <name type="common">Orbweaver spider</name>
    <name type="synonym">Epeira ventricosa</name>
    <dbReference type="NCBI Taxonomy" id="182803"/>
    <lineage>
        <taxon>Eukaryota</taxon>
        <taxon>Metazoa</taxon>
        <taxon>Ecdysozoa</taxon>
        <taxon>Arthropoda</taxon>
        <taxon>Chelicerata</taxon>
        <taxon>Arachnida</taxon>
        <taxon>Araneae</taxon>
        <taxon>Araneomorphae</taxon>
        <taxon>Entelegynae</taxon>
        <taxon>Araneoidea</taxon>
        <taxon>Araneidae</taxon>
        <taxon>Araneus</taxon>
    </lineage>
</organism>
<feature type="transmembrane region" description="Helical" evidence="1">
    <location>
        <begin position="20"/>
        <end position="41"/>
    </location>
</feature>
<dbReference type="EMBL" id="BGPR01042279">
    <property type="protein sequence ID" value="GBO18681.1"/>
    <property type="molecule type" value="Genomic_DNA"/>
</dbReference>
<keyword evidence="1" id="KW-0472">Membrane</keyword>
<feature type="transmembrane region" description="Helical" evidence="1">
    <location>
        <begin position="97"/>
        <end position="116"/>
    </location>
</feature>
<keyword evidence="1" id="KW-1133">Transmembrane helix</keyword>
<reference evidence="2 3" key="1">
    <citation type="journal article" date="2019" name="Sci. Rep.">
        <title>Orb-weaving spider Araneus ventricosus genome elucidates the spidroin gene catalogue.</title>
        <authorList>
            <person name="Kono N."/>
            <person name="Nakamura H."/>
            <person name="Ohtoshi R."/>
            <person name="Moran D.A.P."/>
            <person name="Shinohara A."/>
            <person name="Yoshida Y."/>
            <person name="Fujiwara M."/>
            <person name="Mori M."/>
            <person name="Tomita M."/>
            <person name="Arakawa K."/>
        </authorList>
    </citation>
    <scope>NUCLEOTIDE SEQUENCE [LARGE SCALE GENOMIC DNA]</scope>
</reference>
<gene>
    <name evidence="2" type="ORF">AVEN_54280_1</name>
</gene>
<evidence type="ECO:0000313" key="3">
    <source>
        <dbReference type="Proteomes" id="UP000499080"/>
    </source>
</evidence>